<accession>A0A9P9AUS4</accession>
<dbReference type="SUPFAM" id="SSF53335">
    <property type="entry name" value="S-adenosyl-L-methionine-dependent methyltransferases"/>
    <property type="match status" value="1"/>
</dbReference>
<keyword evidence="4" id="KW-1185">Reference proteome</keyword>
<dbReference type="GO" id="GO:0032259">
    <property type="term" value="P:methylation"/>
    <property type="evidence" value="ECO:0007669"/>
    <property type="project" value="UniProtKB-KW"/>
</dbReference>
<evidence type="ECO:0000256" key="1">
    <source>
        <dbReference type="ARBA" id="ARBA00038158"/>
    </source>
</evidence>
<dbReference type="Gene3D" id="3.40.50.150">
    <property type="entry name" value="Vaccinia Virus protein VP39"/>
    <property type="match status" value="1"/>
</dbReference>
<proteinExistence type="inferred from homology"/>
<keyword evidence="3" id="KW-0808">Transferase</keyword>
<dbReference type="InterPro" id="IPR029063">
    <property type="entry name" value="SAM-dependent_MTases_sf"/>
</dbReference>
<feature type="compositionally biased region" description="Low complexity" evidence="2">
    <location>
        <begin position="20"/>
        <end position="32"/>
    </location>
</feature>
<dbReference type="CDD" id="cd02440">
    <property type="entry name" value="AdoMet_MTases"/>
    <property type="match status" value="1"/>
</dbReference>
<comment type="caution">
    <text evidence="3">The sequence shown here is derived from an EMBL/GenBank/DDBJ whole genome shotgun (WGS) entry which is preliminary data.</text>
</comment>
<dbReference type="OrthoDB" id="2013972at2759"/>
<dbReference type="Pfam" id="PF13489">
    <property type="entry name" value="Methyltransf_23"/>
    <property type="match status" value="1"/>
</dbReference>
<name>A0A9P9AUS4_9HYPO</name>
<evidence type="ECO:0000313" key="4">
    <source>
        <dbReference type="Proteomes" id="UP000777438"/>
    </source>
</evidence>
<sequence length="331" mass="36971">MAETTPEPAATASDEEDVGGTDSTFGDGSSSTASVASSILNYRRENGRTYHAYKDGKYVLPNDEAENERLDLQHNLFVLTFHDKLGSAPPSDPKAKVKRVLDVGTGTGIWAIDFADEHPEAEVVGVDLSPIQPSFVPPNLTFEIDDIEDEWTYSKPFDYIHSRFMTSCIADWAEFLTKCFNNLEPGGYVELQEADLTVKSDDGTIAPDNVMLRCLQLLQEASAKFGRAYQDIPSLADIMAEIGFVDVVIERFQWPTNAWPKDKRLKELGTWCYANFSGGLEAITMAPLTRAHGWSPEEVRLFLVDVRKAMGDRNIHAYWPIYSIYAKRPEA</sequence>
<organism evidence="3 4">
    <name type="scientific">Thelonectria olida</name>
    <dbReference type="NCBI Taxonomy" id="1576542"/>
    <lineage>
        <taxon>Eukaryota</taxon>
        <taxon>Fungi</taxon>
        <taxon>Dikarya</taxon>
        <taxon>Ascomycota</taxon>
        <taxon>Pezizomycotina</taxon>
        <taxon>Sordariomycetes</taxon>
        <taxon>Hypocreomycetidae</taxon>
        <taxon>Hypocreales</taxon>
        <taxon>Nectriaceae</taxon>
        <taxon>Thelonectria</taxon>
    </lineage>
</organism>
<dbReference type="PANTHER" id="PTHR43591">
    <property type="entry name" value="METHYLTRANSFERASE"/>
    <property type="match status" value="1"/>
</dbReference>
<gene>
    <name evidence="3" type="ORF">B0T10DRAFT_555497</name>
</gene>
<feature type="region of interest" description="Disordered" evidence="2">
    <location>
        <begin position="1"/>
        <end position="32"/>
    </location>
</feature>
<dbReference type="Proteomes" id="UP000777438">
    <property type="component" value="Unassembled WGS sequence"/>
</dbReference>
<dbReference type="EMBL" id="JAGPYM010000002">
    <property type="protein sequence ID" value="KAH6898158.1"/>
    <property type="molecule type" value="Genomic_DNA"/>
</dbReference>
<reference evidence="3 4" key="1">
    <citation type="journal article" date="2021" name="Nat. Commun.">
        <title>Genetic determinants of endophytism in the Arabidopsis root mycobiome.</title>
        <authorList>
            <person name="Mesny F."/>
            <person name="Miyauchi S."/>
            <person name="Thiergart T."/>
            <person name="Pickel B."/>
            <person name="Atanasova L."/>
            <person name="Karlsson M."/>
            <person name="Huettel B."/>
            <person name="Barry K.W."/>
            <person name="Haridas S."/>
            <person name="Chen C."/>
            <person name="Bauer D."/>
            <person name="Andreopoulos W."/>
            <person name="Pangilinan J."/>
            <person name="LaButti K."/>
            <person name="Riley R."/>
            <person name="Lipzen A."/>
            <person name="Clum A."/>
            <person name="Drula E."/>
            <person name="Henrissat B."/>
            <person name="Kohler A."/>
            <person name="Grigoriev I.V."/>
            <person name="Martin F.M."/>
            <person name="Hacquard S."/>
        </authorList>
    </citation>
    <scope>NUCLEOTIDE SEQUENCE [LARGE SCALE GENOMIC DNA]</scope>
    <source>
        <strain evidence="3 4">MPI-CAGE-CH-0241</strain>
    </source>
</reference>
<feature type="compositionally biased region" description="Low complexity" evidence="2">
    <location>
        <begin position="1"/>
        <end position="12"/>
    </location>
</feature>
<dbReference type="AlphaFoldDB" id="A0A9P9AUS4"/>
<protein>
    <submittedName>
        <fullName evidence="3">S-adenosyl-L-methionine-dependent methyltransferase</fullName>
    </submittedName>
</protein>
<keyword evidence="3" id="KW-0489">Methyltransferase</keyword>
<comment type="similarity">
    <text evidence="1">Belongs to the methyltransferase superfamily. LaeA methyltransferase family.</text>
</comment>
<evidence type="ECO:0000313" key="3">
    <source>
        <dbReference type="EMBL" id="KAH6898158.1"/>
    </source>
</evidence>
<dbReference type="GO" id="GO:0008168">
    <property type="term" value="F:methyltransferase activity"/>
    <property type="evidence" value="ECO:0007669"/>
    <property type="project" value="UniProtKB-KW"/>
</dbReference>
<evidence type="ECO:0000256" key="2">
    <source>
        <dbReference type="SAM" id="MobiDB-lite"/>
    </source>
</evidence>
<dbReference type="PANTHER" id="PTHR43591:SF24">
    <property type="entry name" value="2-METHOXY-6-POLYPRENYL-1,4-BENZOQUINOL METHYLASE, MITOCHONDRIAL"/>
    <property type="match status" value="1"/>
</dbReference>